<comment type="caution">
    <text evidence="2">The sequence shown here is derived from an EMBL/GenBank/DDBJ whole genome shotgun (WGS) entry which is preliminary data.</text>
</comment>
<feature type="transmembrane region" description="Helical" evidence="1">
    <location>
        <begin position="143"/>
        <end position="163"/>
    </location>
</feature>
<dbReference type="EMBL" id="CAXDID020000364">
    <property type="protein sequence ID" value="CAL6082392.1"/>
    <property type="molecule type" value="Genomic_DNA"/>
</dbReference>
<reference evidence="3 4" key="2">
    <citation type="submission" date="2024-07" db="EMBL/GenBank/DDBJ databases">
        <authorList>
            <person name="Akdeniz Z."/>
        </authorList>
    </citation>
    <scope>NUCLEOTIDE SEQUENCE [LARGE SCALE GENOMIC DNA]</scope>
</reference>
<keyword evidence="1" id="KW-0472">Membrane</keyword>
<keyword evidence="1" id="KW-0812">Transmembrane</keyword>
<organism evidence="2">
    <name type="scientific">Hexamita inflata</name>
    <dbReference type="NCBI Taxonomy" id="28002"/>
    <lineage>
        <taxon>Eukaryota</taxon>
        <taxon>Metamonada</taxon>
        <taxon>Diplomonadida</taxon>
        <taxon>Hexamitidae</taxon>
        <taxon>Hexamitinae</taxon>
        <taxon>Hexamita</taxon>
    </lineage>
</organism>
<feature type="transmembrane region" description="Helical" evidence="1">
    <location>
        <begin position="101"/>
        <end position="123"/>
    </location>
</feature>
<accession>A0AA86UGM1</accession>
<dbReference type="EMBL" id="CATOUU010000855">
    <property type="protein sequence ID" value="CAI9955059.1"/>
    <property type="molecule type" value="Genomic_DNA"/>
</dbReference>
<proteinExistence type="predicted"/>
<evidence type="ECO:0000256" key="1">
    <source>
        <dbReference type="SAM" id="Phobius"/>
    </source>
</evidence>
<keyword evidence="1" id="KW-1133">Transmembrane helix</keyword>
<gene>
    <name evidence="2" type="ORF">HINF_LOCUS42704</name>
    <name evidence="3" type="ORF">HINF_LOCUS61184</name>
</gene>
<dbReference type="AlphaFoldDB" id="A0AA86UGM1"/>
<name>A0AA86UGM1_9EUKA</name>
<protein>
    <submittedName>
        <fullName evidence="3">Hypothetical_protein</fullName>
    </submittedName>
</protein>
<reference evidence="2" key="1">
    <citation type="submission" date="2023-06" db="EMBL/GenBank/DDBJ databases">
        <authorList>
            <person name="Kurt Z."/>
        </authorList>
    </citation>
    <scope>NUCLEOTIDE SEQUENCE</scope>
</reference>
<evidence type="ECO:0000313" key="3">
    <source>
        <dbReference type="EMBL" id="CAL6082392.1"/>
    </source>
</evidence>
<sequence>MNCFLGIYELEETGRANWEKSGIRLDLVIPVLAKAGTNLENPAPQQPQLKFIKEGDVSLIRRVHTSNILTQKDQFYISSSDGQTLGHTVLNHSIQLFQNQYIYALTLTTYNCVLLQSQWLTMFSMRKTKFFTQNLGRLNHLRITRLFLCISLILQSQIFYRLLMVKQRDWQQHQLFYSLAGTASNN</sequence>
<keyword evidence="4" id="KW-1185">Reference proteome</keyword>
<dbReference type="Proteomes" id="UP001642409">
    <property type="component" value="Unassembled WGS sequence"/>
</dbReference>
<evidence type="ECO:0000313" key="4">
    <source>
        <dbReference type="Proteomes" id="UP001642409"/>
    </source>
</evidence>
<evidence type="ECO:0000313" key="2">
    <source>
        <dbReference type="EMBL" id="CAI9955059.1"/>
    </source>
</evidence>